<dbReference type="GO" id="GO:0046872">
    <property type="term" value="F:metal ion binding"/>
    <property type="evidence" value="ECO:0007669"/>
    <property type="project" value="UniProtKB-KW"/>
</dbReference>
<evidence type="ECO:0000256" key="1">
    <source>
        <dbReference type="ARBA" id="ARBA00001946"/>
    </source>
</evidence>
<gene>
    <name evidence="11" type="ORF">G9403_02570</name>
</gene>
<keyword evidence="5 11" id="KW-0808">Transferase</keyword>
<sequence length="256" mass="29020">MNDANENYQIKTVTIASMAMPFTIQTVSYPNRPYPYEITKQAIQYLQTYLDQIDQDFSPFKNNSLVSRFQNNQLLPSEFTDQFQEVLGLTTVFRDLTEGAFDPYFDNHYDPTGLVKGWAIQHGFEYFLKPLLQQDSIVAIALNDAGDMQLNTKENNPFQWHVGIENPADPQSIIREITIQNGAIATSGFSKRGQHIKRISPDDSLTQATIIANELIVADVMATTAIAMERQKFEAFANKQNLHGLLITNTSQQINF</sequence>
<dbReference type="Proteomes" id="UP001215461">
    <property type="component" value="Unassembled WGS sequence"/>
</dbReference>
<evidence type="ECO:0000256" key="5">
    <source>
        <dbReference type="ARBA" id="ARBA00022679"/>
    </source>
</evidence>
<dbReference type="EMBL" id="JAANXN010000003">
    <property type="protein sequence ID" value="MDF8370548.1"/>
    <property type="molecule type" value="Genomic_DNA"/>
</dbReference>
<evidence type="ECO:0000256" key="9">
    <source>
        <dbReference type="ARBA" id="ARBA00031306"/>
    </source>
</evidence>
<dbReference type="AlphaFoldDB" id="A0ABD4XIA8"/>
<dbReference type="PANTHER" id="PTHR30040">
    <property type="entry name" value="THIAMINE BIOSYNTHESIS LIPOPROTEIN APBE"/>
    <property type="match status" value="1"/>
</dbReference>
<dbReference type="PANTHER" id="PTHR30040:SF2">
    <property type="entry name" value="FAD:PROTEIN FMN TRANSFERASE"/>
    <property type="match status" value="1"/>
</dbReference>
<evidence type="ECO:0000256" key="10">
    <source>
        <dbReference type="ARBA" id="ARBA00048540"/>
    </source>
</evidence>
<keyword evidence="4" id="KW-0285">Flavoprotein</keyword>
<dbReference type="InterPro" id="IPR024932">
    <property type="entry name" value="ApbE"/>
</dbReference>
<evidence type="ECO:0000256" key="7">
    <source>
        <dbReference type="ARBA" id="ARBA00022827"/>
    </source>
</evidence>
<evidence type="ECO:0000256" key="3">
    <source>
        <dbReference type="ARBA" id="ARBA00016337"/>
    </source>
</evidence>
<accession>A0ABD4XIA8</accession>
<dbReference type="Pfam" id="PF02424">
    <property type="entry name" value="ApbE"/>
    <property type="match status" value="1"/>
</dbReference>
<dbReference type="Gene3D" id="3.10.520.10">
    <property type="entry name" value="ApbE-like domains"/>
    <property type="match status" value="2"/>
</dbReference>
<keyword evidence="7" id="KW-0274">FAD</keyword>
<keyword evidence="8" id="KW-0460">Magnesium</keyword>
<evidence type="ECO:0000256" key="8">
    <source>
        <dbReference type="ARBA" id="ARBA00022842"/>
    </source>
</evidence>
<dbReference type="SUPFAM" id="SSF143631">
    <property type="entry name" value="ApbE-like"/>
    <property type="match status" value="1"/>
</dbReference>
<evidence type="ECO:0000313" key="12">
    <source>
        <dbReference type="Proteomes" id="UP001215461"/>
    </source>
</evidence>
<keyword evidence="6" id="KW-0479">Metal-binding</keyword>
<evidence type="ECO:0000256" key="6">
    <source>
        <dbReference type="ARBA" id="ARBA00022723"/>
    </source>
</evidence>
<organism evidence="11 12">
    <name type="scientific">Weissella paramesenteroides</name>
    <name type="common">Leuconostoc paramesenteroides</name>
    <dbReference type="NCBI Taxonomy" id="1249"/>
    <lineage>
        <taxon>Bacteria</taxon>
        <taxon>Bacillati</taxon>
        <taxon>Bacillota</taxon>
        <taxon>Bacilli</taxon>
        <taxon>Lactobacillales</taxon>
        <taxon>Lactobacillaceae</taxon>
        <taxon>Weissella</taxon>
    </lineage>
</organism>
<dbReference type="GO" id="GO:0016740">
    <property type="term" value="F:transferase activity"/>
    <property type="evidence" value="ECO:0007669"/>
    <property type="project" value="UniProtKB-KW"/>
</dbReference>
<dbReference type="EC" id="2.7.1.180" evidence="2"/>
<evidence type="ECO:0000256" key="2">
    <source>
        <dbReference type="ARBA" id="ARBA00011955"/>
    </source>
</evidence>
<dbReference type="RefSeq" id="WP_277361991.1">
    <property type="nucleotide sequence ID" value="NZ_JAANXN010000003.1"/>
</dbReference>
<name>A0ABD4XIA8_WEIPA</name>
<reference evidence="11 12" key="1">
    <citation type="submission" date="2020-03" db="EMBL/GenBank/DDBJ databases">
        <title>Comparative genomics of Weissella paramesenteroides.</title>
        <authorList>
            <person name="Kant R."/>
            <person name="Takala T."/>
            <person name="Saris P."/>
        </authorList>
    </citation>
    <scope>NUCLEOTIDE SEQUENCE [LARGE SCALE GENOMIC DNA]</scope>
    <source>
        <strain evidence="11 12">SJ27-4</strain>
    </source>
</reference>
<comment type="caution">
    <text evidence="11">The sequence shown here is derived from an EMBL/GenBank/DDBJ whole genome shotgun (WGS) entry which is preliminary data.</text>
</comment>
<comment type="catalytic activity">
    <reaction evidence="10">
        <text>L-threonyl-[protein] + FAD = FMN-L-threonyl-[protein] + AMP + H(+)</text>
        <dbReference type="Rhea" id="RHEA:36847"/>
        <dbReference type="Rhea" id="RHEA-COMP:11060"/>
        <dbReference type="Rhea" id="RHEA-COMP:11061"/>
        <dbReference type="ChEBI" id="CHEBI:15378"/>
        <dbReference type="ChEBI" id="CHEBI:30013"/>
        <dbReference type="ChEBI" id="CHEBI:57692"/>
        <dbReference type="ChEBI" id="CHEBI:74257"/>
        <dbReference type="ChEBI" id="CHEBI:456215"/>
        <dbReference type="EC" id="2.7.1.180"/>
    </reaction>
</comment>
<evidence type="ECO:0000313" key="11">
    <source>
        <dbReference type="EMBL" id="MDF8370548.1"/>
    </source>
</evidence>
<proteinExistence type="predicted"/>
<dbReference type="InterPro" id="IPR003374">
    <property type="entry name" value="ApbE-like_sf"/>
</dbReference>
<protein>
    <recommendedName>
        <fullName evidence="3">FAD:protein FMN transferase</fullName>
        <ecNumber evidence="2">2.7.1.180</ecNumber>
    </recommendedName>
    <alternativeName>
        <fullName evidence="9">Flavin transferase</fullName>
    </alternativeName>
</protein>
<evidence type="ECO:0000256" key="4">
    <source>
        <dbReference type="ARBA" id="ARBA00022630"/>
    </source>
</evidence>
<comment type="cofactor">
    <cofactor evidence="1">
        <name>Mg(2+)</name>
        <dbReference type="ChEBI" id="CHEBI:18420"/>
    </cofactor>
</comment>